<dbReference type="PANTHER" id="PTHR13696">
    <property type="entry name" value="P-LOOP CONTAINING NUCLEOSIDE TRIPHOSPHATE HYDROLASE"/>
    <property type="match status" value="1"/>
</dbReference>
<dbReference type="CDD" id="cd02042">
    <property type="entry name" value="ParAB_family"/>
    <property type="match status" value="1"/>
</dbReference>
<reference evidence="2" key="1">
    <citation type="journal article" date="2018" name="Genome Biol.">
        <title>SKESA: strategic k-mer extension for scrupulous assemblies.</title>
        <authorList>
            <person name="Souvorov A."/>
            <person name="Agarwala R."/>
            <person name="Lipman D.J."/>
        </authorList>
    </citation>
    <scope>NUCLEOTIDE SEQUENCE</scope>
    <source>
        <strain evidence="2">P125109</strain>
    </source>
</reference>
<dbReference type="SUPFAM" id="SSF52540">
    <property type="entry name" value="P-loop containing nucleoside triphosphate hydrolases"/>
    <property type="match status" value="1"/>
</dbReference>
<proteinExistence type="predicted"/>
<feature type="domain" description="AAA" evidence="1">
    <location>
        <begin position="10"/>
        <end position="185"/>
    </location>
</feature>
<dbReference type="InterPro" id="IPR025669">
    <property type="entry name" value="AAA_dom"/>
</dbReference>
<name>A0A724WLE6_SALEP</name>
<dbReference type="InterPro" id="IPR027417">
    <property type="entry name" value="P-loop_NTPase"/>
</dbReference>
<sequence>MMNEERGEIMNIMTFYISKGGSGKTTCSLNMGHALGELGYRTLLVDLDPQGSLSKLMLKESDTIQYMTLYDVQAKGLAIEEILFDDEKHNISLLPSNERNARLINLISEQDKIFLLKDLLSPLVHEFDWIILDSVPSINELSKVVLSCADEVVIPFMPKKLVFDQLGSTVRTIRQVKKYYNASLELTGIMPVAIDLGLKGDREYAEAMEQLATTEQLHVLPSVRRAAFIEKAADSGKSVLQYKSKEGMELAQPFRELALLMTGGPKHESTE</sequence>
<dbReference type="EMBL" id="DAAQRD010000053">
    <property type="protein sequence ID" value="HAE0520962.1"/>
    <property type="molecule type" value="Genomic_DNA"/>
</dbReference>
<accession>A0A724WLE6</accession>
<organism evidence="2">
    <name type="scientific">Salmonella enteritidis PT4 (strain P125109)</name>
    <dbReference type="NCBI Taxonomy" id="550537"/>
    <lineage>
        <taxon>Bacteria</taxon>
        <taxon>Pseudomonadati</taxon>
        <taxon>Pseudomonadota</taxon>
        <taxon>Gammaproteobacteria</taxon>
        <taxon>Enterobacterales</taxon>
        <taxon>Enterobacteriaceae</taxon>
        <taxon>Salmonella</taxon>
    </lineage>
</organism>
<dbReference type="InterPro" id="IPR050678">
    <property type="entry name" value="DNA_Partitioning_ATPase"/>
</dbReference>
<gene>
    <name evidence="2" type="ORF">G2720_24505</name>
</gene>
<dbReference type="Pfam" id="PF13614">
    <property type="entry name" value="AAA_31"/>
    <property type="match status" value="1"/>
</dbReference>
<dbReference type="AlphaFoldDB" id="A0A724WLE6"/>
<comment type="caution">
    <text evidence="2">The sequence shown here is derived from an EMBL/GenBank/DDBJ whole genome shotgun (WGS) entry which is preliminary data.</text>
</comment>
<evidence type="ECO:0000313" key="2">
    <source>
        <dbReference type="EMBL" id="HAE0520962.1"/>
    </source>
</evidence>
<protein>
    <submittedName>
        <fullName evidence="2">ParA family protein</fullName>
    </submittedName>
</protein>
<reference evidence="2" key="2">
    <citation type="submission" date="2019-01" db="EMBL/GenBank/DDBJ databases">
        <authorList>
            <consortium name="NCBI Pathogen Detection Project"/>
        </authorList>
    </citation>
    <scope>NUCLEOTIDE SEQUENCE</scope>
    <source>
        <strain evidence="2">P125109</strain>
    </source>
</reference>
<dbReference type="PANTHER" id="PTHR13696:SF52">
    <property type="entry name" value="PARA FAMILY PROTEIN CT_582"/>
    <property type="match status" value="1"/>
</dbReference>
<dbReference type="Gene3D" id="3.40.50.300">
    <property type="entry name" value="P-loop containing nucleotide triphosphate hydrolases"/>
    <property type="match status" value="1"/>
</dbReference>
<evidence type="ECO:0000259" key="1">
    <source>
        <dbReference type="Pfam" id="PF13614"/>
    </source>
</evidence>